<dbReference type="EMBL" id="NWBU01000003">
    <property type="protein sequence ID" value="PTQ13720.1"/>
    <property type="molecule type" value="Genomic_DNA"/>
</dbReference>
<evidence type="ECO:0000313" key="2">
    <source>
        <dbReference type="EMBL" id="PTQ13720.1"/>
    </source>
</evidence>
<dbReference type="Proteomes" id="UP000244162">
    <property type="component" value="Unassembled WGS sequence"/>
</dbReference>
<reference evidence="2 3" key="1">
    <citation type="submission" date="2017-09" db="EMBL/GenBank/DDBJ databases">
        <title>Sphingomonas panjinensis sp.nov., isolated from oil-contaminated soil.</title>
        <authorList>
            <person name="Wang L."/>
            <person name="Chen L."/>
        </authorList>
    </citation>
    <scope>NUCLEOTIDE SEQUENCE [LARGE SCALE GENOMIC DNA]</scope>
    <source>
        <strain evidence="2 3">FW-11</strain>
    </source>
</reference>
<gene>
    <name evidence="2" type="ORF">CLG96_00090</name>
</gene>
<dbReference type="RefSeq" id="WP_107965850.1">
    <property type="nucleotide sequence ID" value="NZ_NWBU01000003.1"/>
</dbReference>
<evidence type="ECO:0000256" key="1">
    <source>
        <dbReference type="SAM" id="Phobius"/>
    </source>
</evidence>
<keyword evidence="1" id="KW-1133">Transmembrane helix</keyword>
<accession>A0A2T5G3A4</accession>
<proteinExistence type="predicted"/>
<organism evidence="2 3">
    <name type="scientific">Sphingomonas oleivorans</name>
    <dbReference type="NCBI Taxonomy" id="1735121"/>
    <lineage>
        <taxon>Bacteria</taxon>
        <taxon>Pseudomonadati</taxon>
        <taxon>Pseudomonadota</taxon>
        <taxon>Alphaproteobacteria</taxon>
        <taxon>Sphingomonadales</taxon>
        <taxon>Sphingomonadaceae</taxon>
        <taxon>Sphingomonas</taxon>
    </lineage>
</organism>
<dbReference type="AlphaFoldDB" id="A0A2T5G3A4"/>
<feature type="transmembrane region" description="Helical" evidence="1">
    <location>
        <begin position="12"/>
        <end position="31"/>
    </location>
</feature>
<comment type="caution">
    <text evidence="2">The sequence shown here is derived from an EMBL/GenBank/DDBJ whole genome shotgun (WGS) entry which is preliminary data.</text>
</comment>
<keyword evidence="3" id="KW-1185">Reference proteome</keyword>
<keyword evidence="1" id="KW-0812">Transmembrane</keyword>
<protein>
    <submittedName>
        <fullName evidence="2">Uncharacterized protein</fullName>
    </submittedName>
</protein>
<keyword evidence="1" id="KW-0472">Membrane</keyword>
<evidence type="ECO:0000313" key="3">
    <source>
        <dbReference type="Proteomes" id="UP000244162"/>
    </source>
</evidence>
<sequence length="95" mass="10274">MLIDPSQFTGPLGGLLSLAFASGAIAGWGFAMKLMSSRIAELKADCEKRDCEQKEAIAKLEARLTELDNFLLHGMERQLAQLRQPSAAVPDGAQQ</sequence>
<name>A0A2T5G3A4_9SPHN</name>